<accession>A0A6M2ZHG1</accession>
<protein>
    <submittedName>
        <fullName evidence="1">2OG-Fe(II) oxygenase superfamily protein</fullName>
    </submittedName>
</protein>
<dbReference type="EMBL" id="MK867354">
    <property type="protein sequence ID" value="QFG06272.1"/>
    <property type="molecule type" value="Genomic_DNA"/>
</dbReference>
<evidence type="ECO:0000313" key="1">
    <source>
        <dbReference type="EMBL" id="QFG06272.1"/>
    </source>
</evidence>
<proteinExistence type="predicted"/>
<evidence type="ECO:0000313" key="2">
    <source>
        <dbReference type="Proteomes" id="UP000515683"/>
    </source>
</evidence>
<organism evidence="1 2">
    <name type="scientific">Synechococcus phage S-SCSM1</name>
    <dbReference type="NCBI Taxonomy" id="2588487"/>
    <lineage>
        <taxon>Viruses</taxon>
        <taxon>Duplodnaviria</taxon>
        <taxon>Heunggongvirae</taxon>
        <taxon>Uroviricota</taxon>
        <taxon>Caudoviricetes</taxon>
        <taxon>Pantevenvirales</taxon>
        <taxon>Kyanoviridae</taxon>
        <taxon>Zhoulongquanvirus</taxon>
        <taxon>Zhoulongquanvirus esscess</taxon>
    </lineage>
</organism>
<sequence length="183" mass="21453">MKLPVIILHDFAKIGESDKKLMINDVLSSRRQHLIRDSNAYKSNSPIEVDQTGLFSVLYSKFVEKSEELFGKLNYESDNSDKCWAFCTNNEYWAFNPHVHECTINSVYYLNVPKHNGHECGPIMFTDDPDSGKWEFYQPRNDDLIIFPGDLHHDPNFVPTDEWRISVNMEIRCKNKIKWSAYK</sequence>
<dbReference type="Proteomes" id="UP000515683">
    <property type="component" value="Segment"/>
</dbReference>
<gene>
    <name evidence="1" type="ORF">SSCSM1_16</name>
</gene>
<reference evidence="1" key="1">
    <citation type="submission" date="2019-04" db="EMBL/GenBank/DDBJ databases">
        <title>Genomic and proteomic characterization of cyanophage S-SCSM1 provides new insights into understanding the viral gene diversity and phage-host interactions.</title>
        <authorList>
            <person name="Wang Q."/>
            <person name="Xu Y."/>
            <person name="Jiao N."/>
            <person name="Zhang R."/>
        </authorList>
    </citation>
    <scope>NUCLEOTIDE SEQUENCE [LARGE SCALE GENOMIC DNA]</scope>
</reference>
<name>A0A6M2ZHG1_9CAUD</name>
<dbReference type="Gene3D" id="2.60.120.620">
    <property type="entry name" value="q2cbj1_9rhob like domain"/>
    <property type="match status" value="1"/>
</dbReference>
<keyword evidence="2" id="KW-1185">Reference proteome</keyword>